<accession>A0A7J7KWD2</accession>
<evidence type="ECO:0000313" key="1">
    <source>
        <dbReference type="EMBL" id="KAF6134685.1"/>
    </source>
</evidence>
<sequence>MDRGIKESISLKYFDGDVQTDLSERFLCYLSQLEYGLILHLSNLVKEIMNLIGTCPVNMNGSMWEAISVCESLNLWLEGDGRWRRISSEDVLQLYGAARLMKGICLGVGEERVEMKRKKVKLKKECARLKSDLNKEGMRLVALKASQVVEINKLQAKGKVDLEEVVAECNRLGRHLMSKGYFEDEVEAIRDDTYLEEDEDEESKDVVAGIVEGLDGVSPHGERQPRG</sequence>
<dbReference type="Proteomes" id="UP000541444">
    <property type="component" value="Unassembled WGS sequence"/>
</dbReference>
<gene>
    <name evidence="1" type="ORF">GIB67_002086</name>
</gene>
<dbReference type="EMBL" id="JACGCM010002827">
    <property type="protein sequence ID" value="KAF6134685.1"/>
    <property type="molecule type" value="Genomic_DNA"/>
</dbReference>
<protein>
    <submittedName>
        <fullName evidence="1">Uncharacterized protein</fullName>
    </submittedName>
</protein>
<reference evidence="1 2" key="1">
    <citation type="journal article" date="2020" name="IScience">
        <title>Genome Sequencing of the Endangered Kingdonia uniflora (Circaeasteraceae, Ranunculales) Reveals Potential Mechanisms of Evolutionary Specialization.</title>
        <authorList>
            <person name="Sun Y."/>
            <person name="Deng T."/>
            <person name="Zhang A."/>
            <person name="Moore M.J."/>
            <person name="Landis J.B."/>
            <person name="Lin N."/>
            <person name="Zhang H."/>
            <person name="Zhang X."/>
            <person name="Huang J."/>
            <person name="Zhang X."/>
            <person name="Sun H."/>
            <person name="Wang H."/>
        </authorList>
    </citation>
    <scope>NUCLEOTIDE SEQUENCE [LARGE SCALE GENOMIC DNA]</scope>
    <source>
        <strain evidence="1">TB1705</strain>
        <tissue evidence="1">Leaf</tissue>
    </source>
</reference>
<evidence type="ECO:0000313" key="2">
    <source>
        <dbReference type="Proteomes" id="UP000541444"/>
    </source>
</evidence>
<name>A0A7J7KWD2_9MAGN</name>
<comment type="caution">
    <text evidence="1">The sequence shown here is derived from an EMBL/GenBank/DDBJ whole genome shotgun (WGS) entry which is preliminary data.</text>
</comment>
<proteinExistence type="predicted"/>
<keyword evidence="2" id="KW-1185">Reference proteome</keyword>
<organism evidence="1 2">
    <name type="scientific">Kingdonia uniflora</name>
    <dbReference type="NCBI Taxonomy" id="39325"/>
    <lineage>
        <taxon>Eukaryota</taxon>
        <taxon>Viridiplantae</taxon>
        <taxon>Streptophyta</taxon>
        <taxon>Embryophyta</taxon>
        <taxon>Tracheophyta</taxon>
        <taxon>Spermatophyta</taxon>
        <taxon>Magnoliopsida</taxon>
        <taxon>Ranunculales</taxon>
        <taxon>Circaeasteraceae</taxon>
        <taxon>Kingdonia</taxon>
    </lineage>
</organism>
<dbReference type="AlphaFoldDB" id="A0A7J7KWD2"/>